<evidence type="ECO:0000256" key="1">
    <source>
        <dbReference type="SAM" id="SignalP"/>
    </source>
</evidence>
<gene>
    <name evidence="3" type="ORF">HHL27_19050</name>
</gene>
<protein>
    <submittedName>
        <fullName evidence="3">Alginate export family protein</fullName>
    </submittedName>
</protein>
<comment type="caution">
    <text evidence="3">The sequence shown here is derived from an EMBL/GenBank/DDBJ whole genome shotgun (WGS) entry which is preliminary data.</text>
</comment>
<dbReference type="Gene3D" id="2.40.160.100">
    <property type="match status" value="1"/>
</dbReference>
<evidence type="ECO:0000259" key="2">
    <source>
        <dbReference type="Pfam" id="PF13372"/>
    </source>
</evidence>
<feature type="signal peptide" evidence="1">
    <location>
        <begin position="1"/>
        <end position="22"/>
    </location>
</feature>
<evidence type="ECO:0000313" key="3">
    <source>
        <dbReference type="EMBL" id="NML95775.1"/>
    </source>
</evidence>
<evidence type="ECO:0000313" key="4">
    <source>
        <dbReference type="Proteomes" id="UP000583556"/>
    </source>
</evidence>
<dbReference type="EMBL" id="JABBGM010000013">
    <property type="protein sequence ID" value="NML95775.1"/>
    <property type="molecule type" value="Genomic_DNA"/>
</dbReference>
<keyword evidence="4" id="KW-1185">Reference proteome</keyword>
<proteinExistence type="predicted"/>
<dbReference type="AlphaFoldDB" id="A0A7Y0BSI1"/>
<accession>A0A7Y0BSI1</accession>
<name>A0A7Y0BSI1_9SPHN</name>
<keyword evidence="1" id="KW-0732">Signal</keyword>
<reference evidence="3 4" key="1">
    <citation type="submission" date="2020-04" db="EMBL/GenBank/DDBJ databases">
        <title>Novosphingobium sp. TW-4 isolated from soil.</title>
        <authorList>
            <person name="Dahal R.H."/>
            <person name="Chaudhary D.K."/>
        </authorList>
    </citation>
    <scope>NUCLEOTIDE SEQUENCE [LARGE SCALE GENOMIC DNA]</scope>
    <source>
        <strain evidence="3 4">TW-4</strain>
    </source>
</reference>
<sequence length="464" mass="50101">MTNRVVLSALVVAGLTASPALARQAPLTHFLGATDDLQISASVRTRLEGIDNQFRAAGPDADSMLSIRTDVAAEYDAGPVRFGAEVIDSRAYLQRSNSTAGTGEVNTFEPVQAFVRFELGDHGSGAFGKGAKAGHGLLTLGRFTMDIGGRRLVARNRFRNTTNAFTGVEGDWTTAGGVRAIGFWTMPQIRLPDAAVEIADNKVRLDRESTDLQFFGGDVTVPGMFGGSVEGYAFRLVERDRPDLPTRNRRLWTIGTRLFAKPAKSRFDHDFELAWQGGKARRSALIADVTDLKVSAWLVHAEAGYTFEGKWSPRVSGLFDAASGDSGRVGAYRRFDTLFGARRSEFGPTGLFGALQRSNIISPGLRGEASPFARLELMTAARIAWAENVHDTFATTGVRDASGASGRYAAAQIEGRIRYAIVPGLLQSEVGAVALFKGRLLRDAPNGRANGNTLYGYWDLTLSL</sequence>
<dbReference type="RefSeq" id="WP_169494985.1">
    <property type="nucleotide sequence ID" value="NZ_JABBGM010000013.1"/>
</dbReference>
<dbReference type="InterPro" id="IPR053728">
    <property type="entry name" value="Alginate_Permeability_Chnl"/>
</dbReference>
<feature type="chain" id="PRO_5031264013" evidence="1">
    <location>
        <begin position="23"/>
        <end position="464"/>
    </location>
</feature>
<dbReference type="Proteomes" id="UP000583556">
    <property type="component" value="Unassembled WGS sequence"/>
</dbReference>
<organism evidence="3 4">
    <name type="scientific">Novosphingobium olei</name>
    <dbReference type="NCBI Taxonomy" id="2728851"/>
    <lineage>
        <taxon>Bacteria</taxon>
        <taxon>Pseudomonadati</taxon>
        <taxon>Pseudomonadota</taxon>
        <taxon>Alphaproteobacteria</taxon>
        <taxon>Sphingomonadales</taxon>
        <taxon>Sphingomonadaceae</taxon>
        <taxon>Novosphingobium</taxon>
    </lineage>
</organism>
<feature type="domain" description="Alginate export" evidence="2">
    <location>
        <begin position="37"/>
        <end position="446"/>
    </location>
</feature>
<dbReference type="InterPro" id="IPR025388">
    <property type="entry name" value="Alginate_export_dom"/>
</dbReference>
<dbReference type="Pfam" id="PF13372">
    <property type="entry name" value="Alginate_exp"/>
    <property type="match status" value="1"/>
</dbReference>